<evidence type="ECO:0000313" key="3">
    <source>
        <dbReference type="Proteomes" id="UP001295740"/>
    </source>
</evidence>
<feature type="region of interest" description="Disordered" evidence="1">
    <location>
        <begin position="109"/>
        <end position="128"/>
    </location>
</feature>
<organism evidence="2 3">
    <name type="scientific">Anthostomella pinea</name>
    <dbReference type="NCBI Taxonomy" id="933095"/>
    <lineage>
        <taxon>Eukaryota</taxon>
        <taxon>Fungi</taxon>
        <taxon>Dikarya</taxon>
        <taxon>Ascomycota</taxon>
        <taxon>Pezizomycotina</taxon>
        <taxon>Sordariomycetes</taxon>
        <taxon>Xylariomycetidae</taxon>
        <taxon>Xylariales</taxon>
        <taxon>Xylariaceae</taxon>
        <taxon>Anthostomella</taxon>
    </lineage>
</organism>
<comment type="caution">
    <text evidence="2">The sequence shown here is derived from an EMBL/GenBank/DDBJ whole genome shotgun (WGS) entry which is preliminary data.</text>
</comment>
<dbReference type="PANTHER" id="PTHR38797">
    <property type="entry name" value="NUCLEAR PORE COMPLEX PROTEIN NUP85-RELATED"/>
    <property type="match status" value="1"/>
</dbReference>
<evidence type="ECO:0000313" key="2">
    <source>
        <dbReference type="EMBL" id="CAJ2511335.1"/>
    </source>
</evidence>
<name>A0AAI8VV61_9PEZI</name>
<dbReference type="PANTHER" id="PTHR38797:SF4">
    <property type="entry name" value="NUCLEAR PORE COMPLEX PROTEIN NUP85"/>
    <property type="match status" value="1"/>
</dbReference>
<sequence length="407" mass="45795">MTDEAHASNPASSIDSDSDSDSESSFVEEVGSDGLTRRQRLAKEEEEKVDLIVKDDQLDELAKIDAIADVRHNFKADTTAIDAYLAGHASVEATVAKLADPIDEAYSTANHGRQLHAAERSARNQRKYHDPEKALQMWGPEEDFPEPSEEIRNLPSTEGQLWELWYGVLHAAKRIPWTDTAREGKLLDLVKALKARPDPPQPPRVTVALRRDWIWETGKVWSDLLMLGPSACEAWNDCCGVAAGWTVPEQHAWTNVNAFIARVTANGLADFRSYGVRAACQALEYGENEDHNLHHNAPYPLKLELYVTVAAVWMLLAGECMYKECKDNGDSDGGHHVKAVDVSSRGEQLPWFRQGDPIALVQWNFWRRRFDQEAHNDQLPWDVRELAIKSADRMLALEQPSAREEEP</sequence>
<feature type="region of interest" description="Disordered" evidence="1">
    <location>
        <begin position="1"/>
        <end position="47"/>
    </location>
</feature>
<reference evidence="2" key="1">
    <citation type="submission" date="2023-10" db="EMBL/GenBank/DDBJ databases">
        <authorList>
            <person name="Hackl T."/>
        </authorList>
    </citation>
    <scope>NUCLEOTIDE SEQUENCE</scope>
</reference>
<dbReference type="Proteomes" id="UP001295740">
    <property type="component" value="Unassembled WGS sequence"/>
</dbReference>
<dbReference type="AlphaFoldDB" id="A0AAI8VV61"/>
<dbReference type="EMBL" id="CAUWAG010000018">
    <property type="protein sequence ID" value="CAJ2511335.1"/>
    <property type="molecule type" value="Genomic_DNA"/>
</dbReference>
<feature type="compositionally biased region" description="Basic and acidic residues" evidence="1">
    <location>
        <begin position="116"/>
        <end position="128"/>
    </location>
</feature>
<proteinExistence type="predicted"/>
<protein>
    <submittedName>
        <fullName evidence="2">Uu.00g069600.m01.CDS01</fullName>
    </submittedName>
</protein>
<dbReference type="InterPro" id="IPR022085">
    <property type="entry name" value="OpdG"/>
</dbReference>
<gene>
    <name evidence="2" type="ORF">KHLLAP_LOCUS11803</name>
</gene>
<accession>A0AAI8VV61</accession>
<evidence type="ECO:0000256" key="1">
    <source>
        <dbReference type="SAM" id="MobiDB-lite"/>
    </source>
</evidence>
<keyword evidence="3" id="KW-1185">Reference proteome</keyword>
<feature type="compositionally biased region" description="Low complexity" evidence="1">
    <location>
        <begin position="23"/>
        <end position="34"/>
    </location>
</feature>
<dbReference type="InterPro" id="IPR053204">
    <property type="entry name" value="Oxopyrrolidines_Biosynth-assoc"/>
</dbReference>
<dbReference type="Pfam" id="PF12311">
    <property type="entry name" value="DUF3632"/>
    <property type="match status" value="1"/>
</dbReference>